<evidence type="ECO:0000259" key="16">
    <source>
        <dbReference type="PROSITE" id="PS50054"/>
    </source>
</evidence>
<evidence type="ECO:0000256" key="14">
    <source>
        <dbReference type="ARBA" id="ARBA00068797"/>
    </source>
</evidence>
<evidence type="ECO:0000256" key="12">
    <source>
        <dbReference type="ARBA" id="ARBA00051722"/>
    </source>
</evidence>
<keyword evidence="6" id="KW-0963">Cytoplasm</keyword>
<dbReference type="GO" id="GO:0008270">
    <property type="term" value="F:zinc ion binding"/>
    <property type="evidence" value="ECO:0007669"/>
    <property type="project" value="Ensembl"/>
</dbReference>
<dbReference type="PROSITE" id="PS50054">
    <property type="entry name" value="TYR_PHOSPHATASE_DUAL"/>
    <property type="match status" value="1"/>
</dbReference>
<dbReference type="InterPro" id="IPR020422">
    <property type="entry name" value="TYR_PHOSPHATASE_DUAL_dom"/>
</dbReference>
<dbReference type="GO" id="GO:0005737">
    <property type="term" value="C:cytoplasm"/>
    <property type="evidence" value="ECO:0007669"/>
    <property type="project" value="UniProtKB-SubCell"/>
</dbReference>
<dbReference type="EC" id="3.1.3.48" evidence="4"/>
<dbReference type="SUPFAM" id="SSF52799">
    <property type="entry name" value="(Phosphotyrosine protein) phosphatases II"/>
    <property type="match status" value="1"/>
</dbReference>
<proteinExistence type="inferred from homology"/>
<dbReference type="Ensembl" id="ENSCJPT00005029509.1">
    <property type="protein sequence ID" value="ENSCJPP00005021486.1"/>
    <property type="gene ID" value="ENSCJPG00005017176.1"/>
</dbReference>
<evidence type="ECO:0000256" key="15">
    <source>
        <dbReference type="PIRSR" id="PIRSR000941-50"/>
    </source>
</evidence>
<accession>A0A8C2U545</accession>
<keyword evidence="19" id="KW-1185">Reference proteome</keyword>
<evidence type="ECO:0000256" key="13">
    <source>
        <dbReference type="ARBA" id="ARBA00059753"/>
    </source>
</evidence>
<gene>
    <name evidence="18" type="primary">DUSP12</name>
</gene>
<evidence type="ECO:0000313" key="18">
    <source>
        <dbReference type="Ensembl" id="ENSCJPP00005021486.1"/>
    </source>
</evidence>
<evidence type="ECO:0000256" key="5">
    <source>
        <dbReference type="ARBA" id="ARBA00013081"/>
    </source>
</evidence>
<dbReference type="AlphaFoldDB" id="A0A8C2U545"/>
<comment type="similarity">
    <text evidence="3">Belongs to the protein-tyrosine phosphatase family. Non-receptor class dual specificity subfamily.</text>
</comment>
<dbReference type="EC" id="3.1.3.16" evidence="5"/>
<dbReference type="GO" id="GO:0004725">
    <property type="term" value="F:protein tyrosine phosphatase activity"/>
    <property type="evidence" value="ECO:0007669"/>
    <property type="project" value="UniProtKB-EC"/>
</dbReference>
<dbReference type="SMART" id="SM00195">
    <property type="entry name" value="DSPc"/>
    <property type="match status" value="1"/>
</dbReference>
<evidence type="ECO:0000256" key="4">
    <source>
        <dbReference type="ARBA" id="ARBA00013064"/>
    </source>
</evidence>
<comment type="catalytic activity">
    <reaction evidence="12">
        <text>O-phospho-L-tyrosyl-[protein] + H2O = L-tyrosyl-[protein] + phosphate</text>
        <dbReference type="Rhea" id="RHEA:10684"/>
        <dbReference type="Rhea" id="RHEA-COMP:10136"/>
        <dbReference type="Rhea" id="RHEA-COMP:20101"/>
        <dbReference type="ChEBI" id="CHEBI:15377"/>
        <dbReference type="ChEBI" id="CHEBI:43474"/>
        <dbReference type="ChEBI" id="CHEBI:46858"/>
        <dbReference type="ChEBI" id="CHEBI:61978"/>
        <dbReference type="EC" id="3.1.3.48"/>
    </reaction>
</comment>
<evidence type="ECO:0000256" key="10">
    <source>
        <dbReference type="ARBA" id="ARBA00047761"/>
    </source>
</evidence>
<evidence type="ECO:0000256" key="11">
    <source>
        <dbReference type="ARBA" id="ARBA00048336"/>
    </source>
</evidence>
<comment type="function">
    <text evidence="13">Dual specificity phosphatase; can dephosphorylate both phosphotyrosine and phosphoserine or phosphothreonine residues. Can dephosphorylate glucokinase (in vitro). Has phosphatase activity with the synthetic substrate 6,8-difluoro-4-methylumbelliferyl phosphate and other in vitro substrates.</text>
</comment>
<evidence type="ECO:0000256" key="9">
    <source>
        <dbReference type="ARBA" id="ARBA00023242"/>
    </source>
</evidence>
<dbReference type="InterPro" id="IPR000387">
    <property type="entry name" value="Tyr_Pase_dom"/>
</dbReference>
<evidence type="ECO:0000256" key="3">
    <source>
        <dbReference type="ARBA" id="ARBA00008601"/>
    </source>
</evidence>
<comment type="catalytic activity">
    <reaction evidence="11">
        <text>O-phospho-L-threonyl-[protein] + H2O = L-threonyl-[protein] + phosphate</text>
        <dbReference type="Rhea" id="RHEA:47004"/>
        <dbReference type="Rhea" id="RHEA-COMP:11060"/>
        <dbReference type="Rhea" id="RHEA-COMP:11605"/>
        <dbReference type="ChEBI" id="CHEBI:15377"/>
        <dbReference type="ChEBI" id="CHEBI:30013"/>
        <dbReference type="ChEBI" id="CHEBI:43474"/>
        <dbReference type="ChEBI" id="CHEBI:61977"/>
        <dbReference type="EC" id="3.1.3.16"/>
    </reaction>
</comment>
<dbReference type="PANTHER" id="PTHR45848">
    <property type="entry name" value="DUAL SPECIFICITY PROTEIN PHOSPHATASE 12 FAMILY MEMBER"/>
    <property type="match status" value="1"/>
</dbReference>
<dbReference type="GO" id="GO:0005654">
    <property type="term" value="C:nucleoplasm"/>
    <property type="evidence" value="ECO:0007669"/>
    <property type="project" value="Ensembl"/>
</dbReference>
<organism evidence="18 19">
    <name type="scientific">Coturnix japonica</name>
    <name type="common">Japanese quail</name>
    <name type="synonym">Coturnix coturnix japonica</name>
    <dbReference type="NCBI Taxonomy" id="93934"/>
    <lineage>
        <taxon>Eukaryota</taxon>
        <taxon>Metazoa</taxon>
        <taxon>Chordata</taxon>
        <taxon>Craniata</taxon>
        <taxon>Vertebrata</taxon>
        <taxon>Euteleostomi</taxon>
        <taxon>Archelosauria</taxon>
        <taxon>Archosauria</taxon>
        <taxon>Dinosauria</taxon>
        <taxon>Saurischia</taxon>
        <taxon>Theropoda</taxon>
        <taxon>Coelurosauria</taxon>
        <taxon>Aves</taxon>
        <taxon>Neognathae</taxon>
        <taxon>Galloanserae</taxon>
        <taxon>Galliformes</taxon>
        <taxon>Phasianidae</taxon>
        <taxon>Perdicinae</taxon>
        <taxon>Coturnix</taxon>
    </lineage>
</organism>
<evidence type="ECO:0000259" key="17">
    <source>
        <dbReference type="PROSITE" id="PS50056"/>
    </source>
</evidence>
<keyword evidence="8" id="KW-0904">Protein phosphatase</keyword>
<keyword evidence="7" id="KW-0378">Hydrolase</keyword>
<dbReference type="InterPro" id="IPR000340">
    <property type="entry name" value="Dual-sp_phosphatase_cat-dom"/>
</dbReference>
<dbReference type="GeneTree" id="ENSGT00930000151041"/>
<reference evidence="18" key="3">
    <citation type="submission" date="2025-09" db="UniProtKB">
        <authorList>
            <consortium name="Ensembl"/>
        </authorList>
    </citation>
    <scope>IDENTIFICATION</scope>
</reference>
<evidence type="ECO:0000313" key="19">
    <source>
        <dbReference type="Proteomes" id="UP000694412"/>
    </source>
</evidence>
<comment type="catalytic activity">
    <reaction evidence="10">
        <text>O-phospho-L-seryl-[protein] + H2O = L-seryl-[protein] + phosphate</text>
        <dbReference type="Rhea" id="RHEA:20629"/>
        <dbReference type="Rhea" id="RHEA-COMP:9863"/>
        <dbReference type="Rhea" id="RHEA-COMP:11604"/>
        <dbReference type="ChEBI" id="CHEBI:15377"/>
        <dbReference type="ChEBI" id="CHEBI:29999"/>
        <dbReference type="ChEBI" id="CHEBI:43474"/>
        <dbReference type="ChEBI" id="CHEBI:83421"/>
        <dbReference type="EC" id="3.1.3.16"/>
    </reaction>
</comment>
<evidence type="ECO:0000256" key="6">
    <source>
        <dbReference type="ARBA" id="ARBA00022490"/>
    </source>
</evidence>
<comment type="subcellular location">
    <subcellularLocation>
        <location evidence="2">Cytoplasm</location>
    </subcellularLocation>
    <subcellularLocation>
        <location evidence="1">Nucleus</location>
    </subcellularLocation>
</comment>
<dbReference type="Pfam" id="PF00782">
    <property type="entry name" value="DSPc"/>
    <property type="match status" value="1"/>
</dbReference>
<reference evidence="18" key="1">
    <citation type="submission" date="2015-11" db="EMBL/GenBank/DDBJ databases">
        <authorList>
            <consortium name="International Coturnix japonica Genome Analysis Consortium"/>
            <person name="Warren W."/>
            <person name="Burt D.W."/>
            <person name="Antin P.B."/>
            <person name="Lanford R."/>
            <person name="Gros J."/>
            <person name="Wilson R.K."/>
        </authorList>
    </citation>
    <scope>NUCLEOTIDE SEQUENCE [LARGE SCALE GENOMIC DNA]</scope>
</reference>
<feature type="active site" description="Phosphocysteine intermediate" evidence="15">
    <location>
        <position position="127"/>
    </location>
</feature>
<dbReference type="Proteomes" id="UP000694412">
    <property type="component" value="Chromosome 1"/>
</dbReference>
<feature type="domain" description="Tyrosine-protein phosphatase" evidence="16">
    <location>
        <begin position="43"/>
        <end position="183"/>
    </location>
</feature>
<dbReference type="InterPro" id="IPR029021">
    <property type="entry name" value="Prot-tyrosine_phosphatase-like"/>
</dbReference>
<feature type="domain" description="Tyrosine specific protein phosphatases" evidence="17">
    <location>
        <begin position="100"/>
        <end position="162"/>
    </location>
</feature>
<evidence type="ECO:0000256" key="1">
    <source>
        <dbReference type="ARBA" id="ARBA00004123"/>
    </source>
</evidence>
<dbReference type="Gene3D" id="3.90.190.10">
    <property type="entry name" value="Protein tyrosine phosphatase superfamily"/>
    <property type="match status" value="1"/>
</dbReference>
<evidence type="ECO:0000256" key="7">
    <source>
        <dbReference type="ARBA" id="ARBA00022801"/>
    </source>
</evidence>
<evidence type="ECO:0000256" key="2">
    <source>
        <dbReference type="ARBA" id="ARBA00004496"/>
    </source>
</evidence>
<dbReference type="PIRSF" id="PIRSF000941">
    <property type="entry name" value="DUSP12"/>
    <property type="match status" value="1"/>
</dbReference>
<protein>
    <recommendedName>
        <fullName evidence="14">Dual specificity protein phosphatase 12</fullName>
        <ecNumber evidence="5">3.1.3.16</ecNumber>
        <ecNumber evidence="4">3.1.3.48</ecNumber>
    </recommendedName>
</protein>
<dbReference type="FunFam" id="3.90.190.10:FF:000056">
    <property type="entry name" value="Dual specificity phosphatase 12"/>
    <property type="match status" value="1"/>
</dbReference>
<reference evidence="18" key="2">
    <citation type="submission" date="2025-08" db="UniProtKB">
        <authorList>
            <consortium name="Ensembl"/>
        </authorList>
    </citation>
    <scope>IDENTIFICATION</scope>
</reference>
<dbReference type="InterPro" id="IPR016278">
    <property type="entry name" value="DUSP12"/>
</dbReference>
<sequence length="352" mass="37879">MILEVPSNPGHSVILCDSVNLPLLGTAGSRHYGRDRSRSRGGGMVPVLPGLYVGGAESCSSSKALEAAGVMAVLTVDAEEPPPVPGLQSLYIRALDEPGADLLSRLDECAAFIGAARAGGGAVLVRCQAGVSRSVAVVTAYLMKTQGLGWEEAYAAVRAAKPDAEVNPGFQRQLKLYEAMGCVVDSSSALYKQHRLQVLTERFSDLQDLPQEVFAVDPTNTHQTPNTEVLYRCRKCRRALFRSSSILSHMEGSGPTAFAHKRITESMHLRGSGPAKCTSYFIEPVQWMEPALLGVTEGQLLCPKCTSKLGSFSWWGEQCSCGHWVTPAFQIHKSRVDEARTLSVGNFPAAKT</sequence>
<dbReference type="PROSITE" id="PS50056">
    <property type="entry name" value="TYR_PHOSPHATASE_2"/>
    <property type="match status" value="1"/>
</dbReference>
<dbReference type="GO" id="GO:0008138">
    <property type="term" value="F:protein tyrosine/serine/threonine phosphatase activity"/>
    <property type="evidence" value="ECO:0007669"/>
    <property type="project" value="InterPro"/>
</dbReference>
<evidence type="ECO:0000256" key="8">
    <source>
        <dbReference type="ARBA" id="ARBA00022912"/>
    </source>
</evidence>
<dbReference type="PANTHER" id="PTHR45848:SF4">
    <property type="entry name" value="DUAL SPECIFICITY PROTEIN PHOSPHATASE 12"/>
    <property type="match status" value="1"/>
</dbReference>
<name>A0A8C2U545_COTJA</name>
<dbReference type="GO" id="GO:0004722">
    <property type="term" value="F:protein serine/threonine phosphatase activity"/>
    <property type="evidence" value="ECO:0007669"/>
    <property type="project" value="UniProtKB-EC"/>
</dbReference>
<keyword evidence="9" id="KW-0539">Nucleus</keyword>